<feature type="transmembrane region" description="Helical" evidence="1">
    <location>
        <begin position="29"/>
        <end position="50"/>
    </location>
</feature>
<comment type="caution">
    <text evidence="2">The sequence shown here is derived from an EMBL/GenBank/DDBJ whole genome shotgun (WGS) entry which is preliminary data.</text>
</comment>
<evidence type="ECO:0000256" key="1">
    <source>
        <dbReference type="SAM" id="Phobius"/>
    </source>
</evidence>
<dbReference type="PANTHER" id="PTHR34219:SF9">
    <property type="entry name" value="IRON-REGULATED INNER MEMBRANE PROTEIN"/>
    <property type="match status" value="1"/>
</dbReference>
<proteinExistence type="predicted"/>
<dbReference type="Pfam" id="PF03929">
    <property type="entry name" value="PepSY_TM"/>
    <property type="match status" value="1"/>
</dbReference>
<dbReference type="PANTHER" id="PTHR34219">
    <property type="entry name" value="IRON-REGULATED INNER MEMBRANE PROTEIN-RELATED"/>
    <property type="match status" value="1"/>
</dbReference>
<feature type="transmembrane region" description="Helical" evidence="1">
    <location>
        <begin position="322"/>
        <end position="341"/>
    </location>
</feature>
<feature type="transmembrane region" description="Helical" evidence="1">
    <location>
        <begin position="147"/>
        <end position="169"/>
    </location>
</feature>
<evidence type="ECO:0000313" key="2">
    <source>
        <dbReference type="EMBL" id="KIU27642.1"/>
    </source>
</evidence>
<keyword evidence="1" id="KW-0812">Transmembrane</keyword>
<keyword evidence="1" id="KW-0472">Membrane</keyword>
<dbReference type="PATRIC" id="fig|1549858.7.peg.1003"/>
<organism evidence="2 3">
    <name type="scientific">Sphingomonas melonis</name>
    <dbReference type="NCBI Taxonomy" id="152682"/>
    <lineage>
        <taxon>Bacteria</taxon>
        <taxon>Pseudomonadati</taxon>
        <taxon>Pseudomonadota</taxon>
        <taxon>Alphaproteobacteria</taxon>
        <taxon>Sphingomonadales</taxon>
        <taxon>Sphingomonadaceae</taxon>
        <taxon>Sphingomonas</taxon>
    </lineage>
</organism>
<feature type="transmembrane region" description="Helical" evidence="1">
    <location>
        <begin position="347"/>
        <end position="368"/>
    </location>
</feature>
<keyword evidence="1" id="KW-1133">Transmembrane helix</keyword>
<feature type="transmembrane region" description="Helical" evidence="1">
    <location>
        <begin position="204"/>
        <end position="230"/>
    </location>
</feature>
<sequence length="492" mass="52078">MTKAAKTDAPRGWPLAPGTVRAVLNGHGILGLAFAALIYLVCLTGTLAVFAGDIARWEAPGAPVANQFAPGALDRAVRAAQTGGPAQATLYLTLPSPAQDGARILAYTPTEHHDWAIARDGTLTEQHTPFSEFLIDLHIALHLPRTWGAMLVGLTGVALLSVLISGILAHPRVFKDAFSLRRGGARRLQEADLHNRLGTWALPFHVTIALTGAILGLTTLIVGVLAMLLYGGNTARVYGFFFEPPPAANAAAQPLPALAPLLLDARRRSDGAAPQQLMIERAGRADARIAITSRRDRLLVPQDTTVFDARGRMVTDRHPADLPAGVTLLGGIGQLHFGWFGGLPVRLLYGLLGLALCLVTSSGVTIWLARRRDRGRAVPLWERLWTAVAWGQPVALALTAAAALALPTFGDTLIWLWLALTLALLLAAGLSRQFGAAAGSIRARQAVGGTLLGVALFYLFVRPVDLSGLGVEAALLLGAALLLRRPATPRIA</sequence>
<feature type="transmembrane region" description="Helical" evidence="1">
    <location>
        <begin position="466"/>
        <end position="483"/>
    </location>
</feature>
<accession>A0A0D1MAQ2</accession>
<protein>
    <submittedName>
        <fullName evidence="2">Membrane protein</fullName>
    </submittedName>
</protein>
<gene>
    <name evidence="2" type="ORF">SR41_09890</name>
</gene>
<feature type="transmembrane region" description="Helical" evidence="1">
    <location>
        <begin position="443"/>
        <end position="460"/>
    </location>
</feature>
<reference evidence="2 3" key="1">
    <citation type="submission" date="2015-01" db="EMBL/GenBank/DDBJ databases">
        <title>Genome of Sphingomonas taxi strain 30a.</title>
        <authorList>
            <person name="Eevers N."/>
            <person name="Van Hamme J."/>
            <person name="Bottos E."/>
            <person name="Weyens N."/>
            <person name="Vangronsveld J."/>
        </authorList>
    </citation>
    <scope>NUCLEOTIDE SEQUENCE [LARGE SCALE GENOMIC DNA]</scope>
    <source>
        <strain evidence="2 3">30a</strain>
    </source>
</reference>
<feature type="transmembrane region" description="Helical" evidence="1">
    <location>
        <begin position="380"/>
        <end position="406"/>
    </location>
</feature>
<dbReference type="EMBL" id="JXTP01000041">
    <property type="protein sequence ID" value="KIU27642.1"/>
    <property type="molecule type" value="Genomic_DNA"/>
</dbReference>
<dbReference type="AlphaFoldDB" id="A0A0D1MAQ2"/>
<evidence type="ECO:0000313" key="3">
    <source>
        <dbReference type="Proteomes" id="UP000033203"/>
    </source>
</evidence>
<feature type="transmembrane region" description="Helical" evidence="1">
    <location>
        <begin position="412"/>
        <end position="431"/>
    </location>
</feature>
<name>A0A0D1MAQ2_9SPHN</name>
<dbReference type="Proteomes" id="UP000033203">
    <property type="component" value="Unassembled WGS sequence"/>
</dbReference>
<dbReference type="InterPro" id="IPR005625">
    <property type="entry name" value="PepSY-ass_TM"/>
</dbReference>